<dbReference type="EMBL" id="JAPFRD010000010">
    <property type="protein sequence ID" value="MCW8108598.1"/>
    <property type="molecule type" value="Genomic_DNA"/>
</dbReference>
<proteinExistence type="inferred from homology"/>
<protein>
    <recommendedName>
        <fullName evidence="3">DNA topoisomerase</fullName>
        <ecNumber evidence="3">5.6.2.1</ecNumber>
    </recommendedName>
</protein>
<dbReference type="SUPFAM" id="SSF55869">
    <property type="entry name" value="DNA topoisomerase I domain"/>
    <property type="match status" value="1"/>
</dbReference>
<name>A0ABT3P742_9ALTE</name>
<accession>A0ABT3P742</accession>
<dbReference type="Gene3D" id="1.10.132.120">
    <property type="match status" value="1"/>
</dbReference>
<evidence type="ECO:0000256" key="2">
    <source>
        <dbReference type="ARBA" id="ARBA00006645"/>
    </source>
</evidence>
<dbReference type="InterPro" id="IPR014711">
    <property type="entry name" value="TopoI_cat_a-hlx-sub_euk"/>
</dbReference>
<dbReference type="RefSeq" id="WP_265617336.1">
    <property type="nucleotide sequence ID" value="NZ_JAPFRD010000010.1"/>
</dbReference>
<keyword evidence="4" id="KW-0799">Topoisomerase</keyword>
<evidence type="ECO:0000259" key="8">
    <source>
        <dbReference type="Pfam" id="PF21338"/>
    </source>
</evidence>
<dbReference type="PROSITE" id="PS52038">
    <property type="entry name" value="TOPO_IB_2"/>
    <property type="match status" value="1"/>
</dbReference>
<evidence type="ECO:0000256" key="3">
    <source>
        <dbReference type="ARBA" id="ARBA00012891"/>
    </source>
</evidence>
<comment type="caution">
    <text evidence="9">The sequence shown here is derived from an EMBL/GenBank/DDBJ whole genome shotgun (WGS) entry which is preliminary data.</text>
</comment>
<dbReference type="Proteomes" id="UP001142810">
    <property type="component" value="Unassembled WGS sequence"/>
</dbReference>
<feature type="domain" description="DNA topoisomerase IB N-terminal" evidence="8">
    <location>
        <begin position="21"/>
        <end position="69"/>
    </location>
</feature>
<evidence type="ECO:0000256" key="4">
    <source>
        <dbReference type="ARBA" id="ARBA00023029"/>
    </source>
</evidence>
<sequence>MGRINMESVSLDILRKRRGKGFEYFYESGKKVTDKKLLKRIDGLVIPPIWKNVQISRSPTQHLQAVGYDTKGRKQYLYHENWHKARQQEKFAKLSDFGSGLPEFRKYCWSHVHEQQWTMDKTLSLVTLLLDHTGLRAGNRQYTEQNNTYGITTLRRKHVYTDGGAVRLNFIGKHNKDRNVEIENPQLADLVSQSAEQRGYALFRFMDDEGRWHDVDSDDVNHFIHTHLGNDYSCKDFRTWAACRFGLFSLPSIKEMVSQSPRRKWSTTLTKHVASMLGNTPAVCQQYYLHPKLYEVVESRSERETIIRRVAEYAPENILHDNAVSATERLLSQIIAIQ</sequence>
<evidence type="ECO:0000313" key="9">
    <source>
        <dbReference type="EMBL" id="MCW8108598.1"/>
    </source>
</evidence>
<dbReference type="InterPro" id="IPR013500">
    <property type="entry name" value="TopoI_cat_euk"/>
</dbReference>
<evidence type="ECO:0000313" key="10">
    <source>
        <dbReference type="Proteomes" id="UP001142810"/>
    </source>
</evidence>
<dbReference type="PRINTS" id="PR00416">
    <property type="entry name" value="EUTPISMRASEI"/>
</dbReference>
<comment type="catalytic activity">
    <reaction evidence="1">
        <text>ATP-independent breakage of single-stranded DNA, followed by passage and rejoining.</text>
        <dbReference type="EC" id="5.6.2.1"/>
    </reaction>
</comment>
<keyword evidence="10" id="KW-1185">Reference proteome</keyword>
<dbReference type="InterPro" id="IPR035447">
    <property type="entry name" value="DNA_topo_I_N_sf"/>
</dbReference>
<keyword evidence="6" id="KW-0413">Isomerase</keyword>
<evidence type="ECO:0000256" key="6">
    <source>
        <dbReference type="ARBA" id="ARBA00023235"/>
    </source>
</evidence>
<gene>
    <name evidence="9" type="ORF">OPS25_08830</name>
</gene>
<dbReference type="Pfam" id="PF21338">
    <property type="entry name" value="Top1B_N_bact"/>
    <property type="match status" value="1"/>
</dbReference>
<dbReference type="Gene3D" id="3.30.66.10">
    <property type="entry name" value="DNA topoisomerase I domain"/>
    <property type="match status" value="1"/>
</dbReference>
<dbReference type="InterPro" id="IPR049331">
    <property type="entry name" value="Top1B_N_bact"/>
</dbReference>
<dbReference type="SUPFAM" id="SSF56349">
    <property type="entry name" value="DNA breaking-rejoining enzymes"/>
    <property type="match status" value="1"/>
</dbReference>
<evidence type="ECO:0000256" key="5">
    <source>
        <dbReference type="ARBA" id="ARBA00023125"/>
    </source>
</evidence>
<dbReference type="Gene3D" id="3.90.15.10">
    <property type="entry name" value="Topoisomerase I, Chain A, domain 3"/>
    <property type="match status" value="1"/>
</dbReference>
<dbReference type="InterPro" id="IPR011010">
    <property type="entry name" value="DNA_brk_join_enz"/>
</dbReference>
<evidence type="ECO:0000259" key="7">
    <source>
        <dbReference type="Pfam" id="PF01028"/>
    </source>
</evidence>
<evidence type="ECO:0000256" key="1">
    <source>
        <dbReference type="ARBA" id="ARBA00000213"/>
    </source>
</evidence>
<reference evidence="9" key="1">
    <citation type="submission" date="2022-11" db="EMBL/GenBank/DDBJ databases">
        <title>Alteromonas sp. nov., isolated from sea water of the Qingdao.</title>
        <authorList>
            <person name="Wang Q."/>
        </authorList>
    </citation>
    <scope>NUCLEOTIDE SEQUENCE</scope>
    <source>
        <strain evidence="9">ASW11-7</strain>
    </source>
</reference>
<comment type="similarity">
    <text evidence="2">Belongs to the type IB topoisomerase family.</text>
</comment>
<dbReference type="EC" id="5.6.2.1" evidence="3"/>
<dbReference type="InterPro" id="IPR001631">
    <property type="entry name" value="TopoI"/>
</dbReference>
<organism evidence="9 10">
    <name type="scientific">Alteromonas aquimaris</name>
    <dbReference type="NCBI Taxonomy" id="2998417"/>
    <lineage>
        <taxon>Bacteria</taxon>
        <taxon>Pseudomonadati</taxon>
        <taxon>Pseudomonadota</taxon>
        <taxon>Gammaproteobacteria</taxon>
        <taxon>Alteromonadales</taxon>
        <taxon>Alteromonadaceae</taxon>
        <taxon>Alteromonas/Salinimonas group</taxon>
        <taxon>Alteromonas</taxon>
    </lineage>
</organism>
<keyword evidence="5" id="KW-0238">DNA-binding</keyword>
<feature type="domain" description="DNA topoisomerase I catalytic core eukaryotic-type" evidence="7">
    <location>
        <begin position="82"/>
        <end position="298"/>
    </location>
</feature>
<dbReference type="Pfam" id="PF01028">
    <property type="entry name" value="Topoisom_I"/>
    <property type="match status" value="1"/>
</dbReference>